<sequence>MRYSISSPISLRMFSNYEIIAAELSLSTARDGEVLKTYLNKHAEASLRCLSV</sequence>
<proteinExistence type="predicted"/>
<name>A0ABM9FIF2_9VIBR</name>
<dbReference type="EMBL" id="CALYLK010000001">
    <property type="protein sequence ID" value="CAH8193934.1"/>
    <property type="molecule type" value="Genomic_DNA"/>
</dbReference>
<gene>
    <name evidence="1" type="ORF">VAE063_1000446</name>
</gene>
<evidence type="ECO:0000313" key="1">
    <source>
        <dbReference type="EMBL" id="CAH8193934.1"/>
    </source>
</evidence>
<keyword evidence="2" id="KW-1185">Reference proteome</keyword>
<reference evidence="1" key="1">
    <citation type="submission" date="2022-06" db="EMBL/GenBank/DDBJ databases">
        <authorList>
            <person name="Goudenege D."/>
            <person name="Le Roux F."/>
        </authorList>
    </citation>
    <scope>NUCLEOTIDE SEQUENCE</scope>
    <source>
        <strain evidence="1">12-063</strain>
    </source>
</reference>
<evidence type="ECO:0000313" key="2">
    <source>
        <dbReference type="Proteomes" id="UP001152658"/>
    </source>
</evidence>
<protein>
    <submittedName>
        <fullName evidence="1">Uncharacterized protein</fullName>
    </submittedName>
</protein>
<comment type="caution">
    <text evidence="1">The sequence shown here is derived from an EMBL/GenBank/DDBJ whole genome shotgun (WGS) entry which is preliminary data.</text>
</comment>
<dbReference type="Proteomes" id="UP001152658">
    <property type="component" value="Unassembled WGS sequence"/>
</dbReference>
<accession>A0ABM9FIF2</accession>
<organism evidence="1 2">
    <name type="scientific">Vibrio aestuarianus</name>
    <dbReference type="NCBI Taxonomy" id="28171"/>
    <lineage>
        <taxon>Bacteria</taxon>
        <taxon>Pseudomonadati</taxon>
        <taxon>Pseudomonadota</taxon>
        <taxon>Gammaproteobacteria</taxon>
        <taxon>Vibrionales</taxon>
        <taxon>Vibrionaceae</taxon>
        <taxon>Vibrio</taxon>
    </lineage>
</organism>